<accession>A0A9P8MWQ8</accession>
<dbReference type="EMBL" id="JAIZPD010000007">
    <property type="protein sequence ID" value="KAH0961799.1"/>
    <property type="molecule type" value="Genomic_DNA"/>
</dbReference>
<gene>
    <name evidence="2" type="ORF">HRG_06879</name>
</gene>
<keyword evidence="1" id="KW-1133">Transmembrane helix</keyword>
<comment type="caution">
    <text evidence="2">The sequence shown here is derived from an EMBL/GenBank/DDBJ whole genome shotgun (WGS) entry which is preliminary data.</text>
</comment>
<sequence length="340" mass="36227">MVPSSSPPSRLRLLLVDSVSALAVKLNLTSLALHLPPQPLSPIRHVRSSISIPCFLAALFALTAFITASTTPQLPASRPRRHDDPRSAAAAAVFFLGRVRRYGGGSGAGLAGWGIGTGLGGVVCTVLPFVLTVRLGLLLRDAVGYVYYLATLILVAYLAVLPPSHASDLAILTVEDKPRLEDNDDDLKPLMHDLSPTSPPDALTAQTPVFTTHTSFGTAYGLATCLETLLARSSLLLLRVQRHKLVLTTTRIHAALPLLTSSSLLPPHTLFVLAPAFEVSLAGGPVYDKIFARALEQLDHVVSVGKTAGVLMGSLLGSLEEAQFCASGHRPSPRWWYTTK</sequence>
<proteinExistence type="predicted"/>
<feature type="transmembrane region" description="Helical" evidence="1">
    <location>
        <begin position="50"/>
        <end position="71"/>
    </location>
</feature>
<name>A0A9P8MWQ8_9HYPO</name>
<dbReference type="AlphaFoldDB" id="A0A9P8MWQ8"/>
<feature type="transmembrane region" description="Helical" evidence="1">
    <location>
        <begin position="12"/>
        <end position="35"/>
    </location>
</feature>
<protein>
    <submittedName>
        <fullName evidence="2">CLN3 protein</fullName>
    </submittedName>
</protein>
<dbReference type="Proteomes" id="UP000824596">
    <property type="component" value="Unassembled WGS sequence"/>
</dbReference>
<dbReference type="GeneID" id="68356008"/>
<evidence type="ECO:0000313" key="3">
    <source>
        <dbReference type="Proteomes" id="UP000824596"/>
    </source>
</evidence>
<evidence type="ECO:0000256" key="1">
    <source>
        <dbReference type="SAM" id="Phobius"/>
    </source>
</evidence>
<keyword evidence="1" id="KW-0472">Membrane</keyword>
<feature type="transmembrane region" description="Helical" evidence="1">
    <location>
        <begin position="142"/>
        <end position="161"/>
    </location>
</feature>
<keyword evidence="3" id="KW-1185">Reference proteome</keyword>
<organism evidence="2 3">
    <name type="scientific">Hirsutella rhossiliensis</name>
    <dbReference type="NCBI Taxonomy" id="111463"/>
    <lineage>
        <taxon>Eukaryota</taxon>
        <taxon>Fungi</taxon>
        <taxon>Dikarya</taxon>
        <taxon>Ascomycota</taxon>
        <taxon>Pezizomycotina</taxon>
        <taxon>Sordariomycetes</taxon>
        <taxon>Hypocreomycetidae</taxon>
        <taxon>Hypocreales</taxon>
        <taxon>Ophiocordycipitaceae</taxon>
        <taxon>Hirsutella</taxon>
    </lineage>
</organism>
<reference evidence="2" key="1">
    <citation type="submission" date="2021-09" db="EMBL/GenBank/DDBJ databases">
        <title>A high-quality genome of the endoparasitic fungus Hirsutella rhossiliensis with a comparison of Hirsutella genomes reveals transposable elements contributing to genome size variation.</title>
        <authorList>
            <person name="Lin R."/>
            <person name="Jiao Y."/>
            <person name="Sun X."/>
            <person name="Ling J."/>
            <person name="Xie B."/>
            <person name="Cheng X."/>
        </authorList>
    </citation>
    <scope>NUCLEOTIDE SEQUENCE</scope>
    <source>
        <strain evidence="2">HR02</strain>
    </source>
</reference>
<feature type="transmembrane region" description="Helical" evidence="1">
    <location>
        <begin position="110"/>
        <end position="130"/>
    </location>
</feature>
<evidence type="ECO:0000313" key="2">
    <source>
        <dbReference type="EMBL" id="KAH0961799.1"/>
    </source>
</evidence>
<keyword evidence="1" id="KW-0812">Transmembrane</keyword>
<dbReference type="RefSeq" id="XP_044719312.1">
    <property type="nucleotide sequence ID" value="XM_044865350.1"/>
</dbReference>
<dbReference type="OrthoDB" id="4849469at2759"/>